<evidence type="ECO:0000313" key="2">
    <source>
        <dbReference type="EMBL" id="QEL19250.1"/>
    </source>
</evidence>
<reference evidence="3" key="1">
    <citation type="submission" date="2019-08" db="EMBL/GenBank/DDBJ databases">
        <title>Limnoglobus roseus gen. nov., sp. nov., a novel freshwater planctomycete with a giant genome from the family Gemmataceae.</title>
        <authorList>
            <person name="Kulichevskaya I.S."/>
            <person name="Naumoff D.G."/>
            <person name="Miroshnikov K."/>
            <person name="Ivanova A."/>
            <person name="Philippov D.A."/>
            <person name="Hakobyan A."/>
            <person name="Rijpstra I.C."/>
            <person name="Sinninghe Damste J.S."/>
            <person name="Liesack W."/>
            <person name="Dedysh S.N."/>
        </authorList>
    </citation>
    <scope>NUCLEOTIDE SEQUENCE [LARGE SCALE GENOMIC DNA]</scope>
    <source>
        <strain evidence="3">PX52</strain>
    </source>
</reference>
<dbReference type="KEGG" id="lrs:PX52LOC_06312"/>
<dbReference type="EMBL" id="CP042425">
    <property type="protein sequence ID" value="QEL19250.1"/>
    <property type="molecule type" value="Genomic_DNA"/>
</dbReference>
<dbReference type="RefSeq" id="WP_149113660.1">
    <property type="nucleotide sequence ID" value="NZ_CP042425.1"/>
</dbReference>
<evidence type="ECO:0000313" key="3">
    <source>
        <dbReference type="Proteomes" id="UP000324974"/>
    </source>
</evidence>
<organism evidence="2 3">
    <name type="scientific">Limnoglobus roseus</name>
    <dbReference type="NCBI Taxonomy" id="2598579"/>
    <lineage>
        <taxon>Bacteria</taxon>
        <taxon>Pseudomonadati</taxon>
        <taxon>Planctomycetota</taxon>
        <taxon>Planctomycetia</taxon>
        <taxon>Gemmatales</taxon>
        <taxon>Gemmataceae</taxon>
        <taxon>Limnoglobus</taxon>
    </lineage>
</organism>
<proteinExistence type="predicted"/>
<evidence type="ECO:0000256" key="1">
    <source>
        <dbReference type="SAM" id="SignalP"/>
    </source>
</evidence>
<keyword evidence="1" id="KW-0732">Signal</keyword>
<dbReference type="InterPro" id="IPR015943">
    <property type="entry name" value="WD40/YVTN_repeat-like_dom_sf"/>
</dbReference>
<name>A0A5C1AK51_9BACT</name>
<dbReference type="OrthoDB" id="261034at2"/>
<feature type="signal peptide" evidence="1">
    <location>
        <begin position="1"/>
        <end position="20"/>
    </location>
</feature>
<accession>A0A5C1AK51</accession>
<feature type="chain" id="PRO_5023108634" evidence="1">
    <location>
        <begin position="21"/>
        <end position="333"/>
    </location>
</feature>
<sequence length="333" mass="35172">MSRTTVFLALTVLMTGTAVAAPIPKGVARAKGILILDDCDPGYKGQDEYHDNLTLLDPAGNSTFRLSGFNNCESIGSTRAVAADGGRKCVWAIENVAKRLRRFSLDGRETLEIPGVKGSAIAVDPATGNVWVSAGTGTLGKGHVAVYDDRGREVATYPITSWDIAYDGSAKAFWVVERNLTKVSAETGKVIFSIPVAQWCAVSVDVDRRDGSAWAAVRANGGAETNHLVKFDAKGLELARVELGNRSAIRVSVDPLDGSVWAACGGAVRKYSADGKFQASHAVSALAVQVDPAGGDVWVATPTEIQRMTAEGKVKARLSHAGKTGQVWMAALE</sequence>
<protein>
    <submittedName>
        <fullName evidence="2">Uncharacterized protein</fullName>
    </submittedName>
</protein>
<keyword evidence="3" id="KW-1185">Reference proteome</keyword>
<dbReference type="Proteomes" id="UP000324974">
    <property type="component" value="Chromosome"/>
</dbReference>
<dbReference type="SUPFAM" id="SSF101898">
    <property type="entry name" value="NHL repeat"/>
    <property type="match status" value="1"/>
</dbReference>
<dbReference type="Gene3D" id="2.130.10.10">
    <property type="entry name" value="YVTN repeat-like/Quinoprotein amine dehydrogenase"/>
    <property type="match status" value="1"/>
</dbReference>
<gene>
    <name evidence="2" type="ORF">PX52LOC_06312</name>
</gene>
<dbReference type="AlphaFoldDB" id="A0A5C1AK51"/>